<accession>A0A0E9SYP4</accession>
<feature type="region of interest" description="Disordered" evidence="1">
    <location>
        <begin position="1"/>
        <end position="35"/>
    </location>
</feature>
<evidence type="ECO:0000313" key="2">
    <source>
        <dbReference type="EMBL" id="JAH46431.1"/>
    </source>
</evidence>
<feature type="compositionally biased region" description="Polar residues" evidence="1">
    <location>
        <begin position="22"/>
        <end position="35"/>
    </location>
</feature>
<proteinExistence type="predicted"/>
<organism evidence="2">
    <name type="scientific">Anguilla anguilla</name>
    <name type="common">European freshwater eel</name>
    <name type="synonym">Muraena anguilla</name>
    <dbReference type="NCBI Taxonomy" id="7936"/>
    <lineage>
        <taxon>Eukaryota</taxon>
        <taxon>Metazoa</taxon>
        <taxon>Chordata</taxon>
        <taxon>Craniata</taxon>
        <taxon>Vertebrata</taxon>
        <taxon>Euteleostomi</taxon>
        <taxon>Actinopterygii</taxon>
        <taxon>Neopterygii</taxon>
        <taxon>Teleostei</taxon>
        <taxon>Anguilliformes</taxon>
        <taxon>Anguillidae</taxon>
        <taxon>Anguilla</taxon>
    </lineage>
</organism>
<reference evidence="2" key="1">
    <citation type="submission" date="2014-11" db="EMBL/GenBank/DDBJ databases">
        <authorList>
            <person name="Amaro Gonzalez C."/>
        </authorList>
    </citation>
    <scope>NUCLEOTIDE SEQUENCE</scope>
</reference>
<evidence type="ECO:0000256" key="1">
    <source>
        <dbReference type="SAM" id="MobiDB-lite"/>
    </source>
</evidence>
<name>A0A0E9SYP4_ANGAN</name>
<dbReference type="EMBL" id="GBXM01062146">
    <property type="protein sequence ID" value="JAH46431.1"/>
    <property type="molecule type" value="Transcribed_RNA"/>
</dbReference>
<feature type="compositionally biased region" description="Basic and acidic residues" evidence="1">
    <location>
        <begin position="1"/>
        <end position="10"/>
    </location>
</feature>
<reference evidence="2" key="2">
    <citation type="journal article" date="2015" name="Fish Shellfish Immunol.">
        <title>Early steps in the European eel (Anguilla anguilla)-Vibrio vulnificus interaction in the gills: Role of the RtxA13 toxin.</title>
        <authorList>
            <person name="Callol A."/>
            <person name="Pajuelo D."/>
            <person name="Ebbesson L."/>
            <person name="Teles M."/>
            <person name="MacKenzie S."/>
            <person name="Amaro C."/>
        </authorList>
    </citation>
    <scope>NUCLEOTIDE SEQUENCE</scope>
</reference>
<dbReference type="AlphaFoldDB" id="A0A0E9SYP4"/>
<protein>
    <submittedName>
        <fullName evidence="2">Uncharacterized protein</fullName>
    </submittedName>
</protein>
<sequence length="35" mass="3925">MTGWHQRVEADPCNDFTPGVQKPNSCMKSPEMESS</sequence>